<gene>
    <name evidence="1" type="ORF">ACFSW8_16930</name>
</gene>
<proteinExistence type="predicted"/>
<reference evidence="2" key="1">
    <citation type="journal article" date="2019" name="Int. J. Syst. Evol. Microbiol.">
        <title>The Global Catalogue of Microorganisms (GCM) 10K type strain sequencing project: providing services to taxonomists for standard genome sequencing and annotation.</title>
        <authorList>
            <consortium name="The Broad Institute Genomics Platform"/>
            <consortium name="The Broad Institute Genome Sequencing Center for Infectious Disease"/>
            <person name="Wu L."/>
            <person name="Ma J."/>
        </authorList>
    </citation>
    <scope>NUCLEOTIDE SEQUENCE [LARGE SCALE GENOMIC DNA]</scope>
    <source>
        <strain evidence="2">CCUG 57942</strain>
    </source>
</reference>
<organism evidence="1 2">
    <name type="scientific">Rubritalea tangerina</name>
    <dbReference type="NCBI Taxonomy" id="430798"/>
    <lineage>
        <taxon>Bacteria</taxon>
        <taxon>Pseudomonadati</taxon>
        <taxon>Verrucomicrobiota</taxon>
        <taxon>Verrucomicrobiia</taxon>
        <taxon>Verrucomicrobiales</taxon>
        <taxon>Rubritaleaceae</taxon>
        <taxon>Rubritalea</taxon>
    </lineage>
</organism>
<evidence type="ECO:0000313" key="2">
    <source>
        <dbReference type="Proteomes" id="UP001597389"/>
    </source>
</evidence>
<dbReference type="EMBL" id="JBHUJB010000083">
    <property type="protein sequence ID" value="MFD2160592.1"/>
    <property type="molecule type" value="Genomic_DNA"/>
</dbReference>
<protein>
    <submittedName>
        <fullName evidence="1">Uncharacterized protein</fullName>
    </submittedName>
</protein>
<evidence type="ECO:0000313" key="1">
    <source>
        <dbReference type="EMBL" id="MFD2160592.1"/>
    </source>
</evidence>
<keyword evidence="2" id="KW-1185">Reference proteome</keyword>
<name>A0ABW4ZFG5_9BACT</name>
<dbReference type="Proteomes" id="UP001597389">
    <property type="component" value="Unassembled WGS sequence"/>
</dbReference>
<dbReference type="RefSeq" id="WP_377087856.1">
    <property type="nucleotide sequence ID" value="NZ_JBHSJL010000014.1"/>
</dbReference>
<accession>A0ABW4ZFG5</accession>
<sequence>MISQLKQITSKTSDLAVMGREIMASGLHSVHTQWKSIDLFGALYAAEDSEGETDATHYFLIPIPDPLRGFTIYSKRVLPPGVGAENCLPKERIFHLPDPSTLAHLETALITSQTTTSLQNASDESLLAKHLDEIADRIDTETYKVSGGILLIGGAVALINPVVGIGIAAKALLPSLGNSAIQLGSKFLGDKLRNQKQSVLESKARKEAEKDLKRLKPQTLTNPLLRSLHAILTNPESNYDPSMDQRNWADSFPSQSQYQMTCEAIHEVYQSQQTFLKPLPASHKHWIDSLKA</sequence>
<comment type="caution">
    <text evidence="1">The sequence shown here is derived from an EMBL/GenBank/DDBJ whole genome shotgun (WGS) entry which is preliminary data.</text>
</comment>